<accession>A0A5C2S8N0</accession>
<sequence length="431" mass="49492">MLRRSGGTVKTFHKPGWRFYSGKVRAFPFVVSKERAIQELSVNTAVSTAYKTVGTYLRRYFPSMNIDALRPTRVEPVYLPTWLIDARVQATLWLKKTPEQSEFNKDDVEVQFAHTCMPGFCYRPLSEYCLATTDLLEAKPVEWSEDMRNQDGDNVLCLPFTLSPFQLAESARHLSMADANVSDIIRFEPSSLREIMMAAYPVLIPIWLAQFVVQAPVNGRRQDVVLTSFIEAGRSEPRIYIELLPVVETLFNLLGLKDTPDLLVRGSPVEYPPRWTNVRSILGNHATLEHRKHIEDWIDLSLCKGVALAKYREQHFSGSKGTVDWEDVRIRPFTLEERAANLQWLGTAENLFVLEKMLEFYGQKHENKARQDGAALSDPNSIEVTQEQIQSIQDKIDTLKKEREEKKPGWLTQYEIQQRLLAETPRTEASQ</sequence>
<dbReference type="AlphaFoldDB" id="A0A5C2S8N0"/>
<organism evidence="1 2">
    <name type="scientific">Lentinus tigrinus ALCF2SS1-6</name>
    <dbReference type="NCBI Taxonomy" id="1328759"/>
    <lineage>
        <taxon>Eukaryota</taxon>
        <taxon>Fungi</taxon>
        <taxon>Dikarya</taxon>
        <taxon>Basidiomycota</taxon>
        <taxon>Agaricomycotina</taxon>
        <taxon>Agaricomycetes</taxon>
        <taxon>Polyporales</taxon>
        <taxon>Polyporaceae</taxon>
        <taxon>Lentinus</taxon>
    </lineage>
</organism>
<evidence type="ECO:0000313" key="1">
    <source>
        <dbReference type="EMBL" id="RPD60091.1"/>
    </source>
</evidence>
<dbReference type="OrthoDB" id="2349883at2759"/>
<dbReference type="EMBL" id="ML122267">
    <property type="protein sequence ID" value="RPD60091.1"/>
    <property type="molecule type" value="Genomic_DNA"/>
</dbReference>
<protein>
    <submittedName>
        <fullName evidence="1">Uncharacterized protein</fullName>
    </submittedName>
</protein>
<evidence type="ECO:0000313" key="2">
    <source>
        <dbReference type="Proteomes" id="UP000313359"/>
    </source>
</evidence>
<keyword evidence="2" id="KW-1185">Reference proteome</keyword>
<gene>
    <name evidence="1" type="ORF">L227DRAFT_575627</name>
</gene>
<reference evidence="1" key="1">
    <citation type="journal article" date="2018" name="Genome Biol. Evol.">
        <title>Genomics and development of Lentinus tigrinus, a white-rot wood-decaying mushroom with dimorphic fruiting bodies.</title>
        <authorList>
            <person name="Wu B."/>
            <person name="Xu Z."/>
            <person name="Knudson A."/>
            <person name="Carlson A."/>
            <person name="Chen N."/>
            <person name="Kovaka S."/>
            <person name="LaButti K."/>
            <person name="Lipzen A."/>
            <person name="Pennachio C."/>
            <person name="Riley R."/>
            <person name="Schakwitz W."/>
            <person name="Umezawa K."/>
            <person name="Ohm R.A."/>
            <person name="Grigoriev I.V."/>
            <person name="Nagy L.G."/>
            <person name="Gibbons J."/>
            <person name="Hibbett D."/>
        </authorList>
    </citation>
    <scope>NUCLEOTIDE SEQUENCE [LARGE SCALE GENOMIC DNA]</scope>
    <source>
        <strain evidence="1">ALCF2SS1-6</strain>
    </source>
</reference>
<dbReference type="Proteomes" id="UP000313359">
    <property type="component" value="Unassembled WGS sequence"/>
</dbReference>
<proteinExistence type="predicted"/>
<name>A0A5C2S8N0_9APHY</name>